<name>A0ACD5ZP79_AVESA</name>
<dbReference type="Proteomes" id="UP001732700">
    <property type="component" value="Chromosome 7A"/>
</dbReference>
<proteinExistence type="predicted"/>
<keyword evidence="2" id="KW-1185">Reference proteome</keyword>
<accession>A0ACD5ZP79</accession>
<reference evidence="1" key="1">
    <citation type="submission" date="2021-05" db="EMBL/GenBank/DDBJ databases">
        <authorList>
            <person name="Scholz U."/>
            <person name="Mascher M."/>
            <person name="Fiebig A."/>
        </authorList>
    </citation>
    <scope>NUCLEOTIDE SEQUENCE [LARGE SCALE GENOMIC DNA]</scope>
</reference>
<sequence length="451" mass="48727">MGMFGSIDRSPSPFSPPPPPRPAGSAPRPTQPLSLSLSRARSPALAPRIGCTYLNLASLPFRPPCCYFPPPVADRAPLRPGAGATTMGRVKLPIKRIENNTNRHVTFSKRRNGLIKKAYELSVLCDIDIALLMFSPSRRLCPFSGRHGVEDVLLRYLNMSDHDRGEPIQNREYLISMLQRLKRESDMATQLANPGALNEKIEEIQQEIYASQQQLQISEERLRLFEPDPAAFGSTSEIDGCEKFLMDMLTRVVERKNYLLSNHMAPFDPTAPGMQGANGAPMYVHPAQAEGMGSFAGDAALWATEGGPNAGHHIFGATDPMIYLRDQDVYDANSQVAGLHGGSGGGGDPCGASDVAGSSSQADAWRQAYTCTELLSTLIPNTPFPLMQHCLGPDDQYMPALQSEMVPAPAPAPQDQVEASASCSYNMPTSDETGTPVMAYDSGAVPPPNIA</sequence>
<reference evidence="1" key="2">
    <citation type="submission" date="2025-09" db="UniProtKB">
        <authorList>
            <consortium name="EnsemblPlants"/>
        </authorList>
    </citation>
    <scope>IDENTIFICATION</scope>
</reference>
<evidence type="ECO:0000313" key="1">
    <source>
        <dbReference type="EnsemblPlants" id="AVESA.00010b.r2.7AG1223660.1.CDS"/>
    </source>
</evidence>
<dbReference type="EnsemblPlants" id="AVESA.00010b.r2.7AG1223660.1">
    <property type="protein sequence ID" value="AVESA.00010b.r2.7AG1223660.1.CDS"/>
    <property type="gene ID" value="AVESA.00010b.r2.7AG1223660"/>
</dbReference>
<evidence type="ECO:0000313" key="2">
    <source>
        <dbReference type="Proteomes" id="UP001732700"/>
    </source>
</evidence>
<protein>
    <submittedName>
        <fullName evidence="1">Uncharacterized protein</fullName>
    </submittedName>
</protein>
<organism evidence="1 2">
    <name type="scientific">Avena sativa</name>
    <name type="common">Oat</name>
    <dbReference type="NCBI Taxonomy" id="4498"/>
    <lineage>
        <taxon>Eukaryota</taxon>
        <taxon>Viridiplantae</taxon>
        <taxon>Streptophyta</taxon>
        <taxon>Embryophyta</taxon>
        <taxon>Tracheophyta</taxon>
        <taxon>Spermatophyta</taxon>
        <taxon>Magnoliopsida</taxon>
        <taxon>Liliopsida</taxon>
        <taxon>Poales</taxon>
        <taxon>Poaceae</taxon>
        <taxon>BOP clade</taxon>
        <taxon>Pooideae</taxon>
        <taxon>Poodae</taxon>
        <taxon>Poeae</taxon>
        <taxon>Poeae Chloroplast Group 1 (Aveneae type)</taxon>
        <taxon>Aveninae</taxon>
        <taxon>Avena</taxon>
    </lineage>
</organism>